<reference evidence="1 2" key="1">
    <citation type="submission" date="2020-08" db="EMBL/GenBank/DDBJ databases">
        <title>Novel species isolated from subtropical streams in China.</title>
        <authorList>
            <person name="Lu H."/>
        </authorList>
    </citation>
    <scope>NUCLEOTIDE SEQUENCE [LARGE SCALE GENOMIC DNA]</scope>
    <source>
        <strain evidence="1 2">CY18W</strain>
    </source>
</reference>
<accession>A0ABR6ZYQ9</accession>
<dbReference type="Proteomes" id="UP000650424">
    <property type="component" value="Unassembled WGS sequence"/>
</dbReference>
<keyword evidence="2" id="KW-1185">Reference proteome</keyword>
<proteinExistence type="predicted"/>
<evidence type="ECO:0000313" key="2">
    <source>
        <dbReference type="Proteomes" id="UP000650424"/>
    </source>
</evidence>
<sequence>MSQSWRTTLMSSFPFCVSAQAPPLIALTFYLRVYGFLLFDVTTLIFPDDNFVEIKCGLVGKLYQQASFDLKTGIAAATSEVCNIHPLCITFLPKTKIAHSQ</sequence>
<gene>
    <name evidence="1" type="ORF">H8L32_26390</name>
</gene>
<dbReference type="EMBL" id="JACOGF010000023">
    <property type="protein sequence ID" value="MBC3921021.1"/>
    <property type="molecule type" value="Genomic_DNA"/>
</dbReference>
<organism evidence="1 2">
    <name type="scientific">Undibacterium hunanense</name>
    <dbReference type="NCBI Taxonomy" id="2762292"/>
    <lineage>
        <taxon>Bacteria</taxon>
        <taxon>Pseudomonadati</taxon>
        <taxon>Pseudomonadota</taxon>
        <taxon>Betaproteobacteria</taxon>
        <taxon>Burkholderiales</taxon>
        <taxon>Oxalobacteraceae</taxon>
        <taxon>Undibacterium</taxon>
    </lineage>
</organism>
<protein>
    <submittedName>
        <fullName evidence="1">Uncharacterized protein</fullName>
    </submittedName>
</protein>
<dbReference type="RefSeq" id="WP_186950855.1">
    <property type="nucleotide sequence ID" value="NZ_JACOGF010000023.1"/>
</dbReference>
<evidence type="ECO:0000313" key="1">
    <source>
        <dbReference type="EMBL" id="MBC3921021.1"/>
    </source>
</evidence>
<name>A0ABR6ZYQ9_9BURK</name>
<comment type="caution">
    <text evidence="1">The sequence shown here is derived from an EMBL/GenBank/DDBJ whole genome shotgun (WGS) entry which is preliminary data.</text>
</comment>